<keyword evidence="4" id="KW-0472">Membrane</keyword>
<organism evidence="6 7">
    <name type="scientific">Romboutsia lituseburensis DSM 797</name>
    <dbReference type="NCBI Taxonomy" id="1121325"/>
    <lineage>
        <taxon>Bacteria</taxon>
        <taxon>Bacillati</taxon>
        <taxon>Bacillota</taxon>
        <taxon>Clostridia</taxon>
        <taxon>Peptostreptococcales</taxon>
        <taxon>Peptostreptococcaceae</taxon>
        <taxon>Romboutsia</taxon>
    </lineage>
</organism>
<sequence length="1446" mass="156754">MAGWKTEDMMAGLPGVLDLAAAGGTDLALTSDIVTDGLTGLGLTAKDTGMFVDVMAATCSNSNTSIELMGETLKYVGPVAGTLGINMQDLSLAIGLMGNAGIKGSQAGTALRAGLTNLVKPTDQMQAAMEKYNIELVKNADGSVDFMGTMENLRTNLGDLNETTKAQALSTIFGKEAMSGWAAIVNASESDFNKLTGAIANSDGAAKSMADVMQDNLKGSIDNFKSALEGAGIVIGDILIPAFRGIVDGATDVLTCFNELDSGTQTFMVAIGGLVAVIGPLLLIGGTLLTMLPNMALGFELVTGAAASMNVAVLGVPLAVAGLVAALVGLVTYVGTSTSALEFLQDKFGALGIFIGTVCEFIAGVVQLTFGNMIILITTAAKMIGAILTGHWSKVDDIWREGWAKIENNTAEALSNIAAETNSALELLKSTSADKLGNVVDTFDLAMKELPNLTKDNAGKIAQNFTDELGNLDDKSLTILRGTSDTMAVLFEGIYEKMNPEEATAKFTANLESMATSGKFNMDTIKTDIDSAMKTINENMLIESEAFKQSATDMFNEFKTAATQGMPEAINNVVSQLATMNQETVTQLSSMGDSWKQVFQGINLDSGMTTQQMKDTVTNNINGMGLDASQLISQLRTESSEYTKQMAQDADNNTKQLALSVDNNTKQAKEKGSKNTKDLATDLDKNTKDAQKKGDANTKQYANDVDKNTKSGTDKAKANTGNLAKNTDSDTKKAGSSAKSNMDAGSKAVTSATSKMSQGVKKDTSKVASDIDADFKKGTRSVQQESTNMYNGAKQSFTKLAQVAKQAGSDAYNGINNSFKKIPGIVSSNIASAASNASAHTSSFRSAGQSAGQAWIDGFNSKKSAMSSAVANIPKPKSFNVRSAVALSIQPNVSVNTRSLSTRSFAAVSSGASSIISAVKNTLANAASSLDITSSYKMSGENAANAFIEGLSVMIGQVDGMWNKNEERWESGLGGIEKLQKDHEDRLVKYGKDRNKKLEELDKDWAKKSAEAQSVQAKALDEAERKKAQKISEANSKYAKDRKKRNEAIKKADQEYREAERKATEKHNETMSKANQDYWEKKAKINEDYAEKEKESLEKLNSDKEKLEEDRAEAERLFKENLLDIQEKYHQKVQDLNEKYINEEKKLNDEYQKIYESRVNSLMGWSDIFAEVKMKDDVSGSQLVDNLQQQVEIFKTWDEDMNDLAGKVGKGLYDELLKKGPQAHQEIAALNRLSQKELERYEQLFEEKKRMAEERAKQDTEDEKNRIENEIAGLKDKYLAEYEKLGKDMADEVQKQIDTINKKFGAVPQDFLQSGKLSIIEFIKGLESMEGSLYNTVERITSKVVTSVRGAVKEINDFKSGNSNISTRDLMNSNERALSASAMSLGYSRGIESNRNTGSSESSNSRNDNKPNVTIYNTYNSPKQASIRELKRQEEVQLRKLGYLLR</sequence>
<gene>
    <name evidence="6" type="ORF">SAMN04515677_11420</name>
</gene>
<accession>A0A1G9TYE3</accession>
<feature type="compositionally biased region" description="Polar residues" evidence="3">
    <location>
        <begin position="748"/>
        <end position="757"/>
    </location>
</feature>
<feature type="transmembrane region" description="Helical" evidence="4">
    <location>
        <begin position="348"/>
        <end position="370"/>
    </location>
</feature>
<dbReference type="PANTHER" id="PTHR37813:SF1">
    <property type="entry name" value="FELS-2 PROPHAGE PROTEIN"/>
    <property type="match status" value="1"/>
</dbReference>
<dbReference type="NCBIfam" id="TIGR01760">
    <property type="entry name" value="tape_meas_TP901"/>
    <property type="match status" value="1"/>
</dbReference>
<name>A0A1G9TYE3_9FIRM</name>
<dbReference type="Proteomes" id="UP000199068">
    <property type="component" value="Unassembled WGS sequence"/>
</dbReference>
<keyword evidence="7" id="KW-1185">Reference proteome</keyword>
<protein>
    <submittedName>
        <fullName evidence="6">Phage tail tape measure protein, TP901 family, core region</fullName>
    </submittedName>
</protein>
<feature type="compositionally biased region" description="Basic and acidic residues" evidence="3">
    <location>
        <begin position="704"/>
        <end position="717"/>
    </location>
</feature>
<feature type="compositionally biased region" description="Basic and acidic residues" evidence="3">
    <location>
        <begin position="667"/>
        <end position="696"/>
    </location>
</feature>
<evidence type="ECO:0000256" key="3">
    <source>
        <dbReference type="SAM" id="MobiDB-lite"/>
    </source>
</evidence>
<evidence type="ECO:0000256" key="1">
    <source>
        <dbReference type="ARBA" id="ARBA00022612"/>
    </source>
</evidence>
<evidence type="ECO:0000313" key="7">
    <source>
        <dbReference type="Proteomes" id="UP000199068"/>
    </source>
</evidence>
<keyword evidence="1" id="KW-1188">Viral release from host cell</keyword>
<feature type="transmembrane region" description="Helical" evidence="4">
    <location>
        <begin position="267"/>
        <end position="292"/>
    </location>
</feature>
<evidence type="ECO:0000313" key="6">
    <source>
        <dbReference type="EMBL" id="SDM52790.1"/>
    </source>
</evidence>
<evidence type="ECO:0000256" key="2">
    <source>
        <dbReference type="SAM" id="Coils"/>
    </source>
</evidence>
<dbReference type="PANTHER" id="PTHR37813">
    <property type="entry name" value="FELS-2 PROPHAGE PROTEIN"/>
    <property type="match status" value="1"/>
</dbReference>
<feature type="compositionally biased region" description="Basic and acidic residues" evidence="3">
    <location>
        <begin position="1044"/>
        <end position="1070"/>
    </location>
</feature>
<feature type="region of interest" description="Disordered" evidence="3">
    <location>
        <begin position="1016"/>
        <end position="1072"/>
    </location>
</feature>
<feature type="coiled-coil region" evidence="2">
    <location>
        <begin position="1227"/>
        <end position="1277"/>
    </location>
</feature>
<feature type="domain" description="Phage tail tape measure protein" evidence="5">
    <location>
        <begin position="1"/>
        <end position="174"/>
    </location>
</feature>
<dbReference type="RefSeq" id="WP_092727710.1">
    <property type="nucleotide sequence ID" value="NZ_FNGW01000014.1"/>
</dbReference>
<reference evidence="6 7" key="1">
    <citation type="submission" date="2016-10" db="EMBL/GenBank/DDBJ databases">
        <authorList>
            <person name="de Groot N.N."/>
        </authorList>
    </citation>
    <scope>NUCLEOTIDE SEQUENCE [LARGE SCALE GENOMIC DNA]</scope>
    <source>
        <strain evidence="6 7">DSM 797</strain>
    </source>
</reference>
<dbReference type="Pfam" id="PF10145">
    <property type="entry name" value="PhageMin_Tail"/>
    <property type="match status" value="1"/>
</dbReference>
<feature type="region of interest" description="Disordered" evidence="3">
    <location>
        <begin position="1389"/>
        <end position="1417"/>
    </location>
</feature>
<dbReference type="InterPro" id="IPR010090">
    <property type="entry name" value="Phage_tape_meas"/>
</dbReference>
<feature type="transmembrane region" description="Helical" evidence="4">
    <location>
        <begin position="312"/>
        <end position="336"/>
    </location>
</feature>
<dbReference type="STRING" id="1121325.SAMN04515677_11420"/>
<dbReference type="EMBL" id="FNGW01000014">
    <property type="protein sequence ID" value="SDM52790.1"/>
    <property type="molecule type" value="Genomic_DNA"/>
</dbReference>
<evidence type="ECO:0000259" key="5">
    <source>
        <dbReference type="Pfam" id="PF10145"/>
    </source>
</evidence>
<proteinExistence type="predicted"/>
<keyword evidence="2" id="KW-0175">Coiled coil</keyword>
<evidence type="ECO:0000256" key="4">
    <source>
        <dbReference type="SAM" id="Phobius"/>
    </source>
</evidence>
<keyword evidence="4" id="KW-0812">Transmembrane</keyword>
<feature type="compositionally biased region" description="Polar residues" evidence="3">
    <location>
        <begin position="1391"/>
        <end position="1417"/>
    </location>
</feature>
<keyword evidence="4" id="KW-1133">Transmembrane helix</keyword>
<feature type="region of interest" description="Disordered" evidence="3">
    <location>
        <begin position="662"/>
        <end position="767"/>
    </location>
</feature>